<evidence type="ECO:0000256" key="1">
    <source>
        <dbReference type="SAM" id="Phobius"/>
    </source>
</evidence>
<proteinExistence type="predicted"/>
<reference evidence="2" key="1">
    <citation type="journal article" date="2016" name="Genome Announc.">
        <title>Draft Genome Sequence of the Syntrophic Lactate-Degrading Bacterium Tepidanaerobacter syntrophicus JLT.</title>
        <authorList>
            <person name="Matsuura N."/>
            <person name="Ohashi A."/>
            <person name="Tourlousse D.M."/>
            <person name="Sekiguchi Y."/>
        </authorList>
    </citation>
    <scope>NUCLEOTIDE SEQUENCE [LARGE SCALE GENOMIC DNA]</scope>
    <source>
        <strain evidence="2">JL</strain>
    </source>
</reference>
<feature type="transmembrane region" description="Helical" evidence="1">
    <location>
        <begin position="240"/>
        <end position="266"/>
    </location>
</feature>
<evidence type="ECO:0000313" key="2">
    <source>
        <dbReference type="EMBL" id="GAQ24991.1"/>
    </source>
</evidence>
<keyword evidence="3" id="KW-1185">Reference proteome</keyword>
<dbReference type="EMBL" id="DF977001">
    <property type="protein sequence ID" value="GAQ24991.1"/>
    <property type="molecule type" value="Genomic_DNA"/>
</dbReference>
<dbReference type="Proteomes" id="UP000062160">
    <property type="component" value="Unassembled WGS sequence"/>
</dbReference>
<feature type="transmembrane region" description="Helical" evidence="1">
    <location>
        <begin position="305"/>
        <end position="324"/>
    </location>
</feature>
<feature type="transmembrane region" description="Helical" evidence="1">
    <location>
        <begin position="12"/>
        <end position="36"/>
    </location>
</feature>
<dbReference type="RefSeq" id="WP_059032356.1">
    <property type="nucleotide sequence ID" value="NZ_DF977001.1"/>
</dbReference>
<dbReference type="PANTHER" id="PTHR11328">
    <property type="entry name" value="MAJOR FACILITATOR SUPERFAMILY DOMAIN-CONTAINING PROTEIN"/>
    <property type="match status" value="1"/>
</dbReference>
<dbReference type="Gene3D" id="1.20.1250.20">
    <property type="entry name" value="MFS general substrate transporter like domains"/>
    <property type="match status" value="2"/>
</dbReference>
<keyword evidence="1" id="KW-0812">Transmembrane</keyword>
<protein>
    <submittedName>
        <fullName evidence="2">Glycoside/pentoside/hexuronide:cation symporter, GPH family</fullName>
    </submittedName>
</protein>
<sequence>MEKKPLSKAVKTFYGIGDFGFGLMASVELYFFVFFLTNVAKLSLPTVALISSITSIVDAVSSPFYGAIISGTKPLKWGRNRSWILIMPPLVVIFYIFQFSKIGPESVAALIICAGFILSHIAWNLPWVANVALIPVLASDPDEAALLASRRATWTALSGIVFSYTGAPLAEYFGRVTNNEVLGYTILAGLTGLIMMICYWIVFKITEGYEPTGTAAQDTTQAQKVSLAAMVKSLVQNPPLIVLLISDFFRNMVLFVMTAAAAYYFTYVAQNMGLFSAYLLIVSIATMIGSYFAGSVAKKMSSRNATIFGLYALGISLIICKFVALNVTMFFIVITISSIFTGILTSVTVSLYSDVSIYAYWKTGEDASPFVMGLMTVALKLAVISRGTVIPFVLASVGFTPGIDPASATEALKIGVINAFLFIPGIFALIGAVILHLGYKLTREKVIEYQNEINKRLAQQA</sequence>
<feature type="transmembrane region" description="Helical" evidence="1">
    <location>
        <begin position="330"/>
        <end position="352"/>
    </location>
</feature>
<keyword evidence="1" id="KW-0472">Membrane</keyword>
<dbReference type="AlphaFoldDB" id="A0A0U9HLN9"/>
<dbReference type="PANTHER" id="PTHR11328:SF24">
    <property type="entry name" value="MAJOR FACILITATOR SUPERFAMILY (MFS) PROFILE DOMAIN-CONTAINING PROTEIN"/>
    <property type="match status" value="1"/>
</dbReference>
<evidence type="ECO:0000313" key="3">
    <source>
        <dbReference type="Proteomes" id="UP000062160"/>
    </source>
</evidence>
<dbReference type="GO" id="GO:0008643">
    <property type="term" value="P:carbohydrate transport"/>
    <property type="evidence" value="ECO:0007669"/>
    <property type="project" value="InterPro"/>
</dbReference>
<dbReference type="OrthoDB" id="9764596at2"/>
<dbReference type="GO" id="GO:0005886">
    <property type="term" value="C:plasma membrane"/>
    <property type="evidence" value="ECO:0007669"/>
    <property type="project" value="TreeGrafter"/>
</dbReference>
<feature type="transmembrane region" description="Helical" evidence="1">
    <location>
        <begin position="272"/>
        <end position="293"/>
    </location>
</feature>
<dbReference type="InterPro" id="IPR036259">
    <property type="entry name" value="MFS_trans_sf"/>
</dbReference>
<feature type="transmembrane region" description="Helical" evidence="1">
    <location>
        <begin position="151"/>
        <end position="170"/>
    </location>
</feature>
<organism evidence="2">
    <name type="scientific">Tepidanaerobacter syntrophicus</name>
    <dbReference type="NCBI Taxonomy" id="224999"/>
    <lineage>
        <taxon>Bacteria</taxon>
        <taxon>Bacillati</taxon>
        <taxon>Bacillota</taxon>
        <taxon>Clostridia</taxon>
        <taxon>Thermosediminibacterales</taxon>
        <taxon>Tepidanaerobacteraceae</taxon>
        <taxon>Tepidanaerobacter</taxon>
    </lineage>
</organism>
<dbReference type="InterPro" id="IPR039672">
    <property type="entry name" value="MFS_2"/>
</dbReference>
<feature type="transmembrane region" description="Helical" evidence="1">
    <location>
        <begin position="373"/>
        <end position="394"/>
    </location>
</feature>
<feature type="transmembrane region" description="Helical" evidence="1">
    <location>
        <begin position="106"/>
        <end position="139"/>
    </location>
</feature>
<dbReference type="GO" id="GO:0015293">
    <property type="term" value="F:symporter activity"/>
    <property type="evidence" value="ECO:0007669"/>
    <property type="project" value="InterPro"/>
</dbReference>
<dbReference type="STRING" id="224999.GCA_001485475_01000"/>
<keyword evidence="1" id="KW-1133">Transmembrane helix</keyword>
<name>A0A0U9HLN9_9FIRM</name>
<feature type="transmembrane region" description="Helical" evidence="1">
    <location>
        <begin position="414"/>
        <end position="435"/>
    </location>
</feature>
<accession>A0A0U9HLN9</accession>
<feature type="transmembrane region" description="Helical" evidence="1">
    <location>
        <begin position="82"/>
        <end position="100"/>
    </location>
</feature>
<dbReference type="Pfam" id="PF13347">
    <property type="entry name" value="MFS_2"/>
    <property type="match status" value="1"/>
</dbReference>
<feature type="transmembrane region" description="Helical" evidence="1">
    <location>
        <begin position="182"/>
        <end position="202"/>
    </location>
</feature>
<dbReference type="SUPFAM" id="SSF103473">
    <property type="entry name" value="MFS general substrate transporter"/>
    <property type="match status" value="1"/>
</dbReference>
<gene>
    <name evidence="2" type="ORF">TSYNT_72</name>
</gene>